<dbReference type="Proteomes" id="UP001324427">
    <property type="component" value="Unassembled WGS sequence"/>
</dbReference>
<keyword evidence="2" id="KW-1185">Reference proteome</keyword>
<accession>A0AAV9JB37</accession>
<dbReference type="AlphaFoldDB" id="A0AAV9JB37"/>
<sequence length="183" mass="20655">MASIARVRSQPPSLEQELADWLSGYYFAKHGNASHGLAFSPVSAREGSYPLDGSPGIPLKAGRFHSSIDPTVHALYWTYLLPLRQSTWDLTRRRAPTNQTQRDIVAVIDEIAGSLSESVPYMSATAEGLVCKAPAVRAPLQYAVQRFERTQSEEKLQWCRDVEQHIRQEVPFLQWQAVLLWSF</sequence>
<gene>
    <name evidence="1" type="ORF">LTR36_007221</name>
</gene>
<dbReference type="EMBL" id="JAVFHQ010000046">
    <property type="protein sequence ID" value="KAK4542021.1"/>
    <property type="molecule type" value="Genomic_DNA"/>
</dbReference>
<proteinExistence type="predicted"/>
<protein>
    <submittedName>
        <fullName evidence="1">Uncharacterized protein</fullName>
    </submittedName>
</protein>
<reference evidence="1 2" key="1">
    <citation type="submission" date="2021-11" db="EMBL/GenBank/DDBJ databases">
        <title>Black yeast isolated from Biological Soil Crust.</title>
        <authorList>
            <person name="Kurbessoian T."/>
        </authorList>
    </citation>
    <scope>NUCLEOTIDE SEQUENCE [LARGE SCALE GENOMIC DNA]</scope>
    <source>
        <strain evidence="1 2">CCFEE 5522</strain>
    </source>
</reference>
<evidence type="ECO:0000313" key="2">
    <source>
        <dbReference type="Proteomes" id="UP001324427"/>
    </source>
</evidence>
<comment type="caution">
    <text evidence="1">The sequence shown here is derived from an EMBL/GenBank/DDBJ whole genome shotgun (WGS) entry which is preliminary data.</text>
</comment>
<organism evidence="1 2">
    <name type="scientific">Oleoguttula mirabilis</name>
    <dbReference type="NCBI Taxonomy" id="1507867"/>
    <lineage>
        <taxon>Eukaryota</taxon>
        <taxon>Fungi</taxon>
        <taxon>Dikarya</taxon>
        <taxon>Ascomycota</taxon>
        <taxon>Pezizomycotina</taxon>
        <taxon>Dothideomycetes</taxon>
        <taxon>Dothideomycetidae</taxon>
        <taxon>Mycosphaerellales</taxon>
        <taxon>Teratosphaeriaceae</taxon>
        <taxon>Oleoguttula</taxon>
    </lineage>
</organism>
<evidence type="ECO:0000313" key="1">
    <source>
        <dbReference type="EMBL" id="KAK4542021.1"/>
    </source>
</evidence>
<name>A0AAV9JB37_9PEZI</name>